<evidence type="ECO:0000256" key="1">
    <source>
        <dbReference type="ARBA" id="ARBA00004370"/>
    </source>
</evidence>
<evidence type="ECO:0000313" key="8">
    <source>
        <dbReference type="Proteomes" id="UP000681967"/>
    </source>
</evidence>
<organism evidence="7 8">
    <name type="scientific">Rotaria magnacalcarata</name>
    <dbReference type="NCBI Taxonomy" id="392030"/>
    <lineage>
        <taxon>Eukaryota</taxon>
        <taxon>Metazoa</taxon>
        <taxon>Spiralia</taxon>
        <taxon>Gnathifera</taxon>
        <taxon>Rotifera</taxon>
        <taxon>Eurotatoria</taxon>
        <taxon>Bdelloidea</taxon>
        <taxon>Philodinida</taxon>
        <taxon>Philodinidae</taxon>
        <taxon>Rotaria</taxon>
    </lineage>
</organism>
<evidence type="ECO:0000256" key="4">
    <source>
        <dbReference type="ARBA" id="ARBA00022989"/>
    </source>
</evidence>
<keyword evidence="2" id="KW-0812">Transmembrane</keyword>
<protein>
    <recommendedName>
        <fullName evidence="6">Ferlin C-terminal domain-containing protein</fullName>
    </recommendedName>
</protein>
<keyword evidence="4" id="KW-1133">Transmembrane helix</keyword>
<evidence type="ECO:0000313" key="7">
    <source>
        <dbReference type="EMBL" id="CAF4397026.1"/>
    </source>
</evidence>
<reference evidence="7" key="1">
    <citation type="submission" date="2021-02" db="EMBL/GenBank/DDBJ databases">
        <authorList>
            <person name="Nowell W R."/>
        </authorList>
    </citation>
    <scope>NUCLEOTIDE SEQUENCE</scope>
</reference>
<proteinExistence type="predicted"/>
<dbReference type="GO" id="GO:0016020">
    <property type="term" value="C:membrane"/>
    <property type="evidence" value="ECO:0007669"/>
    <property type="project" value="UniProtKB-SubCell"/>
</dbReference>
<dbReference type="InterPro" id="IPR037721">
    <property type="entry name" value="Ferlin"/>
</dbReference>
<dbReference type="PANTHER" id="PTHR12546:SF60">
    <property type="entry name" value="MISFIRE, ISOFORM F"/>
    <property type="match status" value="1"/>
</dbReference>
<dbReference type="InterPro" id="IPR032362">
    <property type="entry name" value="Ferlin_C"/>
</dbReference>
<gene>
    <name evidence="7" type="ORF">BYL167_LOCUS31371</name>
</gene>
<sequence>MNAWHDTKKPTIILTELRRTTNLNLPVYSADFRSLAIGDVRFDCDPECIEFVTKGTPNDVSHRKVHHESPNGALVSEHIECRSIFNPNIPDVEQGKSEMWFDIFPMSRPPSSALVDITQLKPMPFQLRVTIWNTVDVELNDENFVAGEKTSDIYVKAWVLDENDDGQQINVHYRSVKATLIGDLFLILIISILKKKLFVKKKDSVFPIGSWWPMIAPLNAGEIRGTTLLGGNVDAEFSLLTAEEAEKSPVGKVRERPQPLEEPKYVLYDLMKTKSDIFNRINTY</sequence>
<evidence type="ECO:0000256" key="5">
    <source>
        <dbReference type="ARBA" id="ARBA00023136"/>
    </source>
</evidence>
<dbReference type="Proteomes" id="UP000681967">
    <property type="component" value="Unassembled WGS sequence"/>
</dbReference>
<comment type="subcellular location">
    <subcellularLocation>
        <location evidence="1">Membrane</location>
    </subcellularLocation>
</comment>
<feature type="domain" description="Ferlin C-terminal" evidence="6">
    <location>
        <begin position="226"/>
        <end position="264"/>
    </location>
</feature>
<evidence type="ECO:0000256" key="3">
    <source>
        <dbReference type="ARBA" id="ARBA00022737"/>
    </source>
</evidence>
<keyword evidence="3" id="KW-0677">Repeat</keyword>
<dbReference type="Pfam" id="PF16165">
    <property type="entry name" value="Ferlin_C"/>
    <property type="match status" value="1"/>
</dbReference>
<accession>A0A8S2VFL0</accession>
<name>A0A8S2VFL0_9BILA</name>
<evidence type="ECO:0000259" key="6">
    <source>
        <dbReference type="Pfam" id="PF16165"/>
    </source>
</evidence>
<dbReference type="EMBL" id="CAJOBH010054968">
    <property type="protein sequence ID" value="CAF4397026.1"/>
    <property type="molecule type" value="Genomic_DNA"/>
</dbReference>
<dbReference type="PANTHER" id="PTHR12546">
    <property type="entry name" value="FER-1-LIKE"/>
    <property type="match status" value="1"/>
</dbReference>
<keyword evidence="5" id="KW-0472">Membrane</keyword>
<dbReference type="GO" id="GO:0007009">
    <property type="term" value="P:plasma membrane organization"/>
    <property type="evidence" value="ECO:0007669"/>
    <property type="project" value="TreeGrafter"/>
</dbReference>
<comment type="caution">
    <text evidence="7">The sequence shown here is derived from an EMBL/GenBank/DDBJ whole genome shotgun (WGS) entry which is preliminary data.</text>
</comment>
<evidence type="ECO:0000256" key="2">
    <source>
        <dbReference type="ARBA" id="ARBA00022692"/>
    </source>
</evidence>
<dbReference type="AlphaFoldDB" id="A0A8S2VFL0"/>